<feature type="domain" description="Major facilitator superfamily (MFS) profile" evidence="7">
    <location>
        <begin position="13"/>
        <end position="400"/>
    </location>
</feature>
<feature type="transmembrane region" description="Helical" evidence="6">
    <location>
        <begin position="167"/>
        <end position="187"/>
    </location>
</feature>
<dbReference type="PANTHER" id="PTHR43124:SF3">
    <property type="entry name" value="CHLORAMPHENICOL EFFLUX PUMP RV0191"/>
    <property type="match status" value="1"/>
</dbReference>
<feature type="transmembrane region" description="Helical" evidence="6">
    <location>
        <begin position="107"/>
        <end position="125"/>
    </location>
</feature>
<evidence type="ECO:0000256" key="6">
    <source>
        <dbReference type="SAM" id="Phobius"/>
    </source>
</evidence>
<dbReference type="InterPro" id="IPR050189">
    <property type="entry name" value="MFS_Efflux_Transporters"/>
</dbReference>
<evidence type="ECO:0000256" key="1">
    <source>
        <dbReference type="ARBA" id="ARBA00004651"/>
    </source>
</evidence>
<keyword evidence="9" id="KW-1185">Reference proteome</keyword>
<feature type="transmembrane region" description="Helical" evidence="6">
    <location>
        <begin position="309"/>
        <end position="333"/>
    </location>
</feature>
<dbReference type="Pfam" id="PF07690">
    <property type="entry name" value="MFS_1"/>
    <property type="match status" value="1"/>
</dbReference>
<evidence type="ECO:0000256" key="2">
    <source>
        <dbReference type="ARBA" id="ARBA00022475"/>
    </source>
</evidence>
<evidence type="ECO:0000313" key="8">
    <source>
        <dbReference type="EMBL" id="GAA2333022.1"/>
    </source>
</evidence>
<dbReference type="Proteomes" id="UP001501444">
    <property type="component" value="Unassembled WGS sequence"/>
</dbReference>
<evidence type="ECO:0000313" key="9">
    <source>
        <dbReference type="Proteomes" id="UP001501444"/>
    </source>
</evidence>
<evidence type="ECO:0000259" key="7">
    <source>
        <dbReference type="PROSITE" id="PS50850"/>
    </source>
</evidence>
<organism evidence="8 9">
    <name type="scientific">Dactylosporangium salmoneum</name>
    <dbReference type="NCBI Taxonomy" id="53361"/>
    <lineage>
        <taxon>Bacteria</taxon>
        <taxon>Bacillati</taxon>
        <taxon>Actinomycetota</taxon>
        <taxon>Actinomycetes</taxon>
        <taxon>Micromonosporales</taxon>
        <taxon>Micromonosporaceae</taxon>
        <taxon>Dactylosporangium</taxon>
    </lineage>
</organism>
<reference evidence="9" key="1">
    <citation type="journal article" date="2019" name="Int. J. Syst. Evol. Microbiol.">
        <title>The Global Catalogue of Microorganisms (GCM) 10K type strain sequencing project: providing services to taxonomists for standard genome sequencing and annotation.</title>
        <authorList>
            <consortium name="The Broad Institute Genomics Platform"/>
            <consortium name="The Broad Institute Genome Sequencing Center for Infectious Disease"/>
            <person name="Wu L."/>
            <person name="Ma J."/>
        </authorList>
    </citation>
    <scope>NUCLEOTIDE SEQUENCE [LARGE SCALE GENOMIC DNA]</scope>
    <source>
        <strain evidence="9">JCM 3272</strain>
    </source>
</reference>
<keyword evidence="3 6" id="KW-0812">Transmembrane</keyword>
<evidence type="ECO:0000256" key="3">
    <source>
        <dbReference type="ARBA" id="ARBA00022692"/>
    </source>
</evidence>
<dbReference type="SUPFAM" id="SSF103473">
    <property type="entry name" value="MFS general substrate transporter"/>
    <property type="match status" value="1"/>
</dbReference>
<name>A0ABP5SJZ0_9ACTN</name>
<proteinExistence type="predicted"/>
<gene>
    <name evidence="8" type="ORF">GCM10010170_012180</name>
</gene>
<dbReference type="InterPro" id="IPR011701">
    <property type="entry name" value="MFS"/>
</dbReference>
<feature type="transmembrane region" description="Helical" evidence="6">
    <location>
        <begin position="214"/>
        <end position="235"/>
    </location>
</feature>
<feature type="transmembrane region" description="Helical" evidence="6">
    <location>
        <begin position="82"/>
        <end position="101"/>
    </location>
</feature>
<comment type="subcellular location">
    <subcellularLocation>
        <location evidence="1">Cell membrane</location>
        <topology evidence="1">Multi-pass membrane protein</topology>
    </subcellularLocation>
</comment>
<comment type="caution">
    <text evidence="8">The sequence shown here is derived from an EMBL/GenBank/DDBJ whole genome shotgun (WGS) entry which is preliminary data.</text>
</comment>
<dbReference type="CDD" id="cd06174">
    <property type="entry name" value="MFS"/>
    <property type="match status" value="1"/>
</dbReference>
<feature type="transmembrane region" description="Helical" evidence="6">
    <location>
        <begin position="279"/>
        <end position="297"/>
    </location>
</feature>
<protein>
    <submittedName>
        <fullName evidence="8">MFS transporter</fullName>
    </submittedName>
</protein>
<dbReference type="PANTHER" id="PTHR43124">
    <property type="entry name" value="PURINE EFFLUX PUMP PBUE"/>
    <property type="match status" value="1"/>
</dbReference>
<dbReference type="Gene3D" id="1.20.1250.20">
    <property type="entry name" value="MFS general substrate transporter like domains"/>
    <property type="match status" value="1"/>
</dbReference>
<dbReference type="PROSITE" id="PS50850">
    <property type="entry name" value="MFS"/>
    <property type="match status" value="1"/>
</dbReference>
<dbReference type="RefSeq" id="WP_344611232.1">
    <property type="nucleotide sequence ID" value="NZ_BAAARV010000008.1"/>
</dbReference>
<keyword evidence="5 6" id="KW-0472">Membrane</keyword>
<keyword evidence="2" id="KW-1003">Cell membrane</keyword>
<dbReference type="EMBL" id="BAAARV010000008">
    <property type="protein sequence ID" value="GAA2333022.1"/>
    <property type="molecule type" value="Genomic_DNA"/>
</dbReference>
<sequence>MAVKAHASRISRSWTIVVLAGISAGLQVWKLPSAIPQLRDDLSITLLQAGTLLGVVQLAGMLGGLAVSLLAEVIGERRCLSAGLILLGLGSATGALAWSAAPLTASRAVEGAGLVMVAVTGPGLIRRHTPERRLNAAIGLWGAYQGISAFAGLMASAVILQVLPWQVWWWIMAAVALAPLPLVIAYVPPDERSRARRPAMATKRITRTVRSRRPWTVGLAFACYTLPWMAVVGFLPTVYQDSGITGVVPGVLTAAVGGVNAIGSVVTAKILQHGVPARALLISAFVVMGATSVLAFAPDWKAVPVETTLRFLCVAVFSVIGGAIPATLLRTAVELTPEGGSTPAAIGLIQQLFNAGSLAGPGIAAWLASLTGGWQSTWLMTCASSAVGIALSLHLSGRFAPPTPSRSSRAPSYSRS</sequence>
<feature type="transmembrane region" description="Helical" evidence="6">
    <location>
        <begin position="137"/>
        <end position="161"/>
    </location>
</feature>
<keyword evidence="4 6" id="KW-1133">Transmembrane helix</keyword>
<dbReference type="InterPro" id="IPR020846">
    <property type="entry name" value="MFS_dom"/>
</dbReference>
<feature type="transmembrane region" description="Helical" evidence="6">
    <location>
        <begin position="49"/>
        <end position="70"/>
    </location>
</feature>
<evidence type="ECO:0000256" key="5">
    <source>
        <dbReference type="ARBA" id="ARBA00023136"/>
    </source>
</evidence>
<evidence type="ECO:0000256" key="4">
    <source>
        <dbReference type="ARBA" id="ARBA00022989"/>
    </source>
</evidence>
<feature type="transmembrane region" description="Helical" evidence="6">
    <location>
        <begin position="12"/>
        <end position="29"/>
    </location>
</feature>
<accession>A0ABP5SJZ0</accession>
<feature type="transmembrane region" description="Helical" evidence="6">
    <location>
        <begin position="247"/>
        <end position="267"/>
    </location>
</feature>
<dbReference type="InterPro" id="IPR036259">
    <property type="entry name" value="MFS_trans_sf"/>
</dbReference>